<dbReference type="GO" id="GO:0046983">
    <property type="term" value="F:protein dimerization activity"/>
    <property type="evidence" value="ECO:0007669"/>
    <property type="project" value="InterPro"/>
</dbReference>
<evidence type="ECO:0000313" key="7">
    <source>
        <dbReference type="EMBL" id="KAG2402725.1"/>
    </source>
</evidence>
<dbReference type="EMBL" id="JABFOF010000003">
    <property type="protein sequence ID" value="KAG2402725.1"/>
    <property type="molecule type" value="Genomic_DNA"/>
</dbReference>
<evidence type="ECO:0000256" key="2">
    <source>
        <dbReference type="ARBA" id="ARBA00023015"/>
    </source>
</evidence>
<feature type="domain" description="BHLH" evidence="6">
    <location>
        <begin position="346"/>
        <end position="395"/>
    </location>
</feature>
<evidence type="ECO:0000313" key="8">
    <source>
        <dbReference type="Proteomes" id="UP000743370"/>
    </source>
</evidence>
<evidence type="ECO:0000256" key="3">
    <source>
        <dbReference type="ARBA" id="ARBA00023163"/>
    </source>
</evidence>
<keyword evidence="2" id="KW-0805">Transcription regulation</keyword>
<comment type="caution">
    <text evidence="7">The sequence shown here is derived from an EMBL/GenBank/DDBJ whole genome shotgun (WGS) entry which is preliminary data.</text>
</comment>
<dbReference type="SUPFAM" id="SSF47459">
    <property type="entry name" value="HLH, helix-loop-helix DNA-binding domain"/>
    <property type="match status" value="1"/>
</dbReference>
<feature type="region of interest" description="Disordered" evidence="5">
    <location>
        <begin position="478"/>
        <end position="508"/>
    </location>
</feature>
<dbReference type="Pfam" id="PF00010">
    <property type="entry name" value="HLH"/>
    <property type="match status" value="1"/>
</dbReference>
<sequence>MNHCVPDFEIQMDDDEEFPIPVSKKPSMQNDEIMELLWQNGQVVMHSQNHRPLRKPPHTLVAGGVSPARDIRSSEAENYGNQHLFMQEDEMASWLHYPIHEDPPPFDHHDFSADMLNPPPTNEIASVTHNSAAIQSSFRTTELRHPAPRPPIPPSRRPVPAANRMQNFSHFSNHGNSSSSSKATAAQPTVVDSCETPVATAEHAETGRASVTAADAGKVAESGRRETATCDVTVTSSPGGSSGSAEPVQRELDRKRKGREPEESEFLSEVLLKHELFDIDDELSCNISHEETHNYGFSRVYSEVKCLGLKDDLDMVVKFDGGSKIDFESPEAKKQGRGSTSTKRSRAAEVHNLSERRRRDRINEKMKALQELIPRCNKSDKASMLDEAIEYLKSLQLQVQMMSMGCGMVPMMFPGIQQYLPPMGMGIGMGMGMEMGMNRPVMPFPNMLTSSTLPAATPAAHLGPRFPPVPPFHIPHVPAPDSSRMPAPNLSDNSMLNALGTQGPDQSRIPNYTDPYQQYVGLQQVQLQLMQAMNQPNVSKPSTSRGQENPEKHQSELTIQLCCLLLDRWHKVKLHRLYTKAAKWCFRES</sequence>
<feature type="compositionally biased region" description="Polar residues" evidence="5">
    <location>
        <begin position="490"/>
        <end position="508"/>
    </location>
</feature>
<organism evidence="7 8">
    <name type="scientific">Phaseolus angularis</name>
    <name type="common">Azuki bean</name>
    <name type="synonym">Vigna angularis</name>
    <dbReference type="NCBI Taxonomy" id="3914"/>
    <lineage>
        <taxon>Eukaryota</taxon>
        <taxon>Viridiplantae</taxon>
        <taxon>Streptophyta</taxon>
        <taxon>Embryophyta</taxon>
        <taxon>Tracheophyta</taxon>
        <taxon>Spermatophyta</taxon>
        <taxon>Magnoliopsida</taxon>
        <taxon>eudicotyledons</taxon>
        <taxon>Gunneridae</taxon>
        <taxon>Pentapetalae</taxon>
        <taxon>rosids</taxon>
        <taxon>fabids</taxon>
        <taxon>Fabales</taxon>
        <taxon>Fabaceae</taxon>
        <taxon>Papilionoideae</taxon>
        <taxon>50 kb inversion clade</taxon>
        <taxon>NPAAA clade</taxon>
        <taxon>indigoferoid/millettioid clade</taxon>
        <taxon>Phaseoleae</taxon>
        <taxon>Vigna</taxon>
    </lineage>
</organism>
<dbReference type="Gene3D" id="4.10.280.10">
    <property type="entry name" value="Helix-loop-helix DNA-binding domain"/>
    <property type="match status" value="1"/>
</dbReference>
<dbReference type="SMART" id="SM00353">
    <property type="entry name" value="HLH"/>
    <property type="match status" value="1"/>
</dbReference>
<dbReference type="FunFam" id="4.10.280.10:FF:000004">
    <property type="entry name" value="Basic helix-loop-helix transcription factor"/>
    <property type="match status" value="1"/>
</dbReference>
<feature type="region of interest" description="Disordered" evidence="5">
    <location>
        <begin position="327"/>
        <end position="355"/>
    </location>
</feature>
<dbReference type="InterPro" id="IPR011598">
    <property type="entry name" value="bHLH_dom"/>
</dbReference>
<keyword evidence="3" id="KW-0804">Transcription</keyword>
<feature type="compositionally biased region" description="Basic and acidic residues" evidence="5">
    <location>
        <begin position="346"/>
        <end position="355"/>
    </location>
</feature>
<comment type="subcellular location">
    <subcellularLocation>
        <location evidence="1">Nucleus</location>
    </subcellularLocation>
</comment>
<feature type="region of interest" description="Disordered" evidence="5">
    <location>
        <begin position="139"/>
        <end position="265"/>
    </location>
</feature>
<dbReference type="PROSITE" id="PS50888">
    <property type="entry name" value="BHLH"/>
    <property type="match status" value="1"/>
</dbReference>
<dbReference type="PANTHER" id="PTHR46807">
    <property type="entry name" value="TRANSCRIPTION FACTOR PIF3"/>
    <property type="match status" value="1"/>
</dbReference>
<keyword evidence="4" id="KW-0539">Nucleus</keyword>
<evidence type="ECO:0000256" key="5">
    <source>
        <dbReference type="SAM" id="MobiDB-lite"/>
    </source>
</evidence>
<evidence type="ECO:0000259" key="6">
    <source>
        <dbReference type="PROSITE" id="PS50888"/>
    </source>
</evidence>
<feature type="compositionally biased region" description="Low complexity" evidence="5">
    <location>
        <begin position="158"/>
        <end position="181"/>
    </location>
</feature>
<gene>
    <name evidence="7" type="ORF">HKW66_Vig0239220</name>
</gene>
<accession>A0A8T0KY72</accession>
<dbReference type="AlphaFoldDB" id="A0A8T0KY72"/>
<dbReference type="GO" id="GO:0005634">
    <property type="term" value="C:nucleus"/>
    <property type="evidence" value="ECO:0007669"/>
    <property type="project" value="UniProtKB-SubCell"/>
</dbReference>
<dbReference type="InterPro" id="IPR047265">
    <property type="entry name" value="PIF1-like_bHLH"/>
</dbReference>
<evidence type="ECO:0000256" key="4">
    <source>
        <dbReference type="ARBA" id="ARBA00023242"/>
    </source>
</evidence>
<dbReference type="PANTHER" id="PTHR46807:SF8">
    <property type="entry name" value="TRANSCRIPTION FACTOR PIF1-LIKE ISOFORM X2"/>
    <property type="match status" value="1"/>
</dbReference>
<proteinExistence type="predicted"/>
<dbReference type="InterPro" id="IPR036638">
    <property type="entry name" value="HLH_DNA-bd_sf"/>
</dbReference>
<dbReference type="GO" id="GO:0003700">
    <property type="term" value="F:DNA-binding transcription factor activity"/>
    <property type="evidence" value="ECO:0007669"/>
    <property type="project" value="InterPro"/>
</dbReference>
<name>A0A8T0KY72_PHAAN</name>
<evidence type="ECO:0000256" key="1">
    <source>
        <dbReference type="ARBA" id="ARBA00004123"/>
    </source>
</evidence>
<protein>
    <submittedName>
        <fullName evidence="7">Transcription factor bHLH119 Basic helix-loop-helix protein</fullName>
    </submittedName>
</protein>
<dbReference type="CDD" id="cd11445">
    <property type="entry name" value="bHLH_AtPIF_like"/>
    <property type="match status" value="1"/>
</dbReference>
<feature type="compositionally biased region" description="Pro residues" evidence="5">
    <location>
        <begin position="148"/>
        <end position="157"/>
    </location>
</feature>
<dbReference type="InterPro" id="IPR044273">
    <property type="entry name" value="PIF3-like"/>
</dbReference>
<reference evidence="7 8" key="1">
    <citation type="submission" date="2020-05" db="EMBL/GenBank/DDBJ databases">
        <title>Vigna angularis (adzuki bean) Var. LongXiaoDou No. 4 denovo assembly.</title>
        <authorList>
            <person name="Xiang H."/>
        </authorList>
    </citation>
    <scope>NUCLEOTIDE SEQUENCE [LARGE SCALE GENOMIC DNA]</scope>
    <source>
        <tissue evidence="7">Leaf</tissue>
    </source>
</reference>
<dbReference type="GO" id="GO:0010017">
    <property type="term" value="P:red or far-red light signaling pathway"/>
    <property type="evidence" value="ECO:0007669"/>
    <property type="project" value="UniProtKB-ARBA"/>
</dbReference>
<dbReference type="Proteomes" id="UP000743370">
    <property type="component" value="Unassembled WGS sequence"/>
</dbReference>